<dbReference type="InterPro" id="IPR039425">
    <property type="entry name" value="RNA_pol_sigma-70-like"/>
</dbReference>
<name>A0A2U1FIZ2_9PORP</name>
<proteinExistence type="inferred from homology"/>
<dbReference type="RefSeq" id="WP_116678943.1">
    <property type="nucleotide sequence ID" value="NZ_JBGYUN010000209.1"/>
</dbReference>
<feature type="domain" description="RNA polymerase sigma-70 region 2" evidence="6">
    <location>
        <begin position="30"/>
        <end position="93"/>
    </location>
</feature>
<gene>
    <name evidence="8" type="ORF">C7382_10510</name>
</gene>
<evidence type="ECO:0000256" key="5">
    <source>
        <dbReference type="ARBA" id="ARBA00023163"/>
    </source>
</evidence>
<dbReference type="Gene3D" id="1.10.10.10">
    <property type="entry name" value="Winged helix-like DNA-binding domain superfamily/Winged helix DNA-binding domain"/>
    <property type="match status" value="1"/>
</dbReference>
<dbReference type="GO" id="GO:0016987">
    <property type="term" value="F:sigma factor activity"/>
    <property type="evidence" value="ECO:0007669"/>
    <property type="project" value="UniProtKB-KW"/>
</dbReference>
<dbReference type="InterPro" id="IPR014284">
    <property type="entry name" value="RNA_pol_sigma-70_dom"/>
</dbReference>
<dbReference type="InterPro" id="IPR013324">
    <property type="entry name" value="RNA_pol_sigma_r3/r4-like"/>
</dbReference>
<dbReference type="Pfam" id="PF04542">
    <property type="entry name" value="Sigma70_r2"/>
    <property type="match status" value="1"/>
</dbReference>
<dbReference type="GO" id="GO:0006352">
    <property type="term" value="P:DNA-templated transcription initiation"/>
    <property type="evidence" value="ECO:0007669"/>
    <property type="project" value="InterPro"/>
</dbReference>
<dbReference type="SUPFAM" id="SSF88946">
    <property type="entry name" value="Sigma2 domain of RNA polymerase sigma factors"/>
    <property type="match status" value="1"/>
</dbReference>
<keyword evidence="2" id="KW-0805">Transcription regulation</keyword>
<evidence type="ECO:0000256" key="4">
    <source>
        <dbReference type="ARBA" id="ARBA00023125"/>
    </source>
</evidence>
<keyword evidence="5" id="KW-0804">Transcription</keyword>
<dbReference type="InterPro" id="IPR036388">
    <property type="entry name" value="WH-like_DNA-bd_sf"/>
</dbReference>
<dbReference type="Pfam" id="PF08281">
    <property type="entry name" value="Sigma70_r4_2"/>
    <property type="match status" value="1"/>
</dbReference>
<keyword evidence="4" id="KW-0238">DNA-binding</keyword>
<dbReference type="InterPro" id="IPR013249">
    <property type="entry name" value="RNA_pol_sigma70_r4_t2"/>
</dbReference>
<accession>A0A2U1FIZ2</accession>
<dbReference type="GeneID" id="94550384"/>
<evidence type="ECO:0000256" key="3">
    <source>
        <dbReference type="ARBA" id="ARBA00023082"/>
    </source>
</evidence>
<dbReference type="PANTHER" id="PTHR43133:SF8">
    <property type="entry name" value="RNA POLYMERASE SIGMA FACTOR HI_1459-RELATED"/>
    <property type="match status" value="1"/>
</dbReference>
<feature type="domain" description="RNA polymerase sigma factor 70 region 4 type 2" evidence="7">
    <location>
        <begin position="133"/>
        <end position="173"/>
    </location>
</feature>
<dbReference type="AlphaFoldDB" id="A0A2U1FIZ2"/>
<dbReference type="PANTHER" id="PTHR43133">
    <property type="entry name" value="RNA POLYMERASE ECF-TYPE SIGMA FACTO"/>
    <property type="match status" value="1"/>
</dbReference>
<dbReference type="OrthoDB" id="9790423at2"/>
<dbReference type="GO" id="GO:0003677">
    <property type="term" value="F:DNA binding"/>
    <property type="evidence" value="ECO:0007669"/>
    <property type="project" value="UniProtKB-KW"/>
</dbReference>
<keyword evidence="3" id="KW-0731">Sigma factor</keyword>
<evidence type="ECO:0000259" key="6">
    <source>
        <dbReference type="Pfam" id="PF04542"/>
    </source>
</evidence>
<evidence type="ECO:0000313" key="8">
    <source>
        <dbReference type="EMBL" id="PVZ12127.1"/>
    </source>
</evidence>
<evidence type="ECO:0000259" key="7">
    <source>
        <dbReference type="Pfam" id="PF08281"/>
    </source>
</evidence>
<dbReference type="Gene3D" id="1.10.1740.10">
    <property type="match status" value="1"/>
</dbReference>
<comment type="caution">
    <text evidence="8">The sequence shown here is derived from an EMBL/GenBank/DDBJ whole genome shotgun (WGS) entry which is preliminary data.</text>
</comment>
<evidence type="ECO:0000256" key="2">
    <source>
        <dbReference type="ARBA" id="ARBA00023015"/>
    </source>
</evidence>
<dbReference type="NCBIfam" id="TIGR02937">
    <property type="entry name" value="sigma70-ECF"/>
    <property type="match status" value="1"/>
</dbReference>
<dbReference type="EMBL" id="QEKY01000005">
    <property type="protein sequence ID" value="PVZ12127.1"/>
    <property type="molecule type" value="Genomic_DNA"/>
</dbReference>
<sequence length="193" mass="22211">MSNFHKLTDDELVGLYTEGCDEAFDVILSRYDAVVHTYIRFSVSDADVAEDIFQDTFIKVIHTLRRGQYVAAGKFKAWLLRLAHNLVMDHYRRIKGEGARLQSFDDEDAAPVERVPDTRLTAEEELIEQATIDELEQYLGLLPEVQQEVVRMRYWEDMSFREIAEATGVSINTALGRMRYALINLRKMMGSLA</sequence>
<organism evidence="8 9">
    <name type="scientific">Porphyromonas loveana</name>
    <dbReference type="NCBI Taxonomy" id="1884669"/>
    <lineage>
        <taxon>Bacteria</taxon>
        <taxon>Pseudomonadati</taxon>
        <taxon>Bacteroidota</taxon>
        <taxon>Bacteroidia</taxon>
        <taxon>Bacteroidales</taxon>
        <taxon>Porphyromonadaceae</taxon>
        <taxon>Porphyromonas</taxon>
    </lineage>
</organism>
<keyword evidence="9" id="KW-1185">Reference proteome</keyword>
<evidence type="ECO:0000313" key="9">
    <source>
        <dbReference type="Proteomes" id="UP000245462"/>
    </source>
</evidence>
<dbReference type="InterPro" id="IPR013325">
    <property type="entry name" value="RNA_pol_sigma_r2"/>
</dbReference>
<comment type="similarity">
    <text evidence="1">Belongs to the sigma-70 factor family. ECF subfamily.</text>
</comment>
<reference evidence="8 9" key="1">
    <citation type="submission" date="2018-04" db="EMBL/GenBank/DDBJ databases">
        <title>Genomic Encyclopedia of Type Strains, Phase IV (KMG-IV): sequencing the most valuable type-strain genomes for metagenomic binning, comparative biology and taxonomic classification.</title>
        <authorList>
            <person name="Goeker M."/>
        </authorList>
    </citation>
    <scope>NUCLEOTIDE SEQUENCE [LARGE SCALE GENOMIC DNA]</scope>
    <source>
        <strain evidence="8 9">DSM 28520</strain>
    </source>
</reference>
<dbReference type="CDD" id="cd06171">
    <property type="entry name" value="Sigma70_r4"/>
    <property type="match status" value="1"/>
</dbReference>
<dbReference type="Proteomes" id="UP000245462">
    <property type="component" value="Unassembled WGS sequence"/>
</dbReference>
<dbReference type="InterPro" id="IPR007627">
    <property type="entry name" value="RNA_pol_sigma70_r2"/>
</dbReference>
<evidence type="ECO:0000256" key="1">
    <source>
        <dbReference type="ARBA" id="ARBA00010641"/>
    </source>
</evidence>
<dbReference type="SUPFAM" id="SSF88659">
    <property type="entry name" value="Sigma3 and sigma4 domains of RNA polymerase sigma factors"/>
    <property type="match status" value="1"/>
</dbReference>
<protein>
    <submittedName>
        <fullName evidence="8">RNA polymerase sigma-70 factor (ECF subfamily)</fullName>
    </submittedName>
</protein>